<evidence type="ECO:0008006" key="4">
    <source>
        <dbReference type="Google" id="ProtNLM"/>
    </source>
</evidence>
<dbReference type="KEGG" id="plw:D5F53_14330"/>
<dbReference type="EMBL" id="CP032412">
    <property type="protein sequence ID" value="AYB47823.1"/>
    <property type="molecule type" value="Genomic_DNA"/>
</dbReference>
<evidence type="ECO:0000313" key="3">
    <source>
        <dbReference type="Proteomes" id="UP000266552"/>
    </source>
</evidence>
<evidence type="ECO:0000313" key="2">
    <source>
        <dbReference type="EMBL" id="AYB47823.1"/>
    </source>
</evidence>
<dbReference type="Proteomes" id="UP000266552">
    <property type="component" value="Chromosome"/>
</dbReference>
<feature type="transmembrane region" description="Helical" evidence="1">
    <location>
        <begin position="111"/>
        <end position="127"/>
    </location>
</feature>
<reference evidence="2 3" key="1">
    <citation type="submission" date="2018-09" db="EMBL/GenBank/DDBJ databases">
        <title>Genome Sequence of Paenibacillus lautus Strain E7593-69, Azo Dye-Degrading Bacteria, Isolated from Commercial Tattoo Inks.</title>
        <authorList>
            <person name="Nho S.W."/>
            <person name="Kim S.-J."/>
            <person name="Kweon O."/>
            <person name="Cerniglia C.E."/>
        </authorList>
    </citation>
    <scope>NUCLEOTIDE SEQUENCE [LARGE SCALE GENOMIC DNA]</scope>
    <source>
        <strain evidence="2 3">E7593-69</strain>
    </source>
</reference>
<evidence type="ECO:0000256" key="1">
    <source>
        <dbReference type="SAM" id="Phobius"/>
    </source>
</evidence>
<keyword evidence="3" id="KW-1185">Reference proteome</keyword>
<name>A0A385TWF4_PAELA</name>
<organism evidence="2 3">
    <name type="scientific">Paenibacillus lautus</name>
    <name type="common">Bacillus lautus</name>
    <dbReference type="NCBI Taxonomy" id="1401"/>
    <lineage>
        <taxon>Bacteria</taxon>
        <taxon>Bacillati</taxon>
        <taxon>Bacillota</taxon>
        <taxon>Bacilli</taxon>
        <taxon>Bacillales</taxon>
        <taxon>Paenibacillaceae</taxon>
        <taxon>Paenibacillus</taxon>
    </lineage>
</organism>
<feature type="transmembrane region" description="Helical" evidence="1">
    <location>
        <begin position="83"/>
        <end position="104"/>
    </location>
</feature>
<keyword evidence="1" id="KW-0812">Transmembrane</keyword>
<sequence>MDWNSIVLTAAGVIGGGTAVIHGILMQRLIIRPIEADFTANGRIPGTLQKLVALLLHVSTLNWLLSGLALIASAIWFEYDVRLMVGLLAGSSFLYGAILSFWAIRRAHPGGILMSAACILIVLGLTIG</sequence>
<dbReference type="RefSeq" id="WP_119851198.1">
    <property type="nucleotide sequence ID" value="NZ_CP032412.1"/>
</dbReference>
<feature type="transmembrane region" description="Helical" evidence="1">
    <location>
        <begin position="51"/>
        <end position="77"/>
    </location>
</feature>
<gene>
    <name evidence="2" type="ORF">D5F53_14330</name>
</gene>
<accession>A0A385TWF4</accession>
<keyword evidence="1" id="KW-1133">Transmembrane helix</keyword>
<feature type="transmembrane region" description="Helical" evidence="1">
    <location>
        <begin position="6"/>
        <end position="30"/>
    </location>
</feature>
<protein>
    <recommendedName>
        <fullName evidence="4">DUF1304 domain-containing protein</fullName>
    </recommendedName>
</protein>
<dbReference type="AlphaFoldDB" id="A0A385TWF4"/>
<keyword evidence="1" id="KW-0472">Membrane</keyword>
<proteinExistence type="predicted"/>